<keyword evidence="3" id="KW-1185">Reference proteome</keyword>
<protein>
    <submittedName>
        <fullName evidence="4">Uncharacterized protein LOC118423833</fullName>
    </submittedName>
</protein>
<organism evidence="3 4">
    <name type="scientific">Branchiostoma floridae</name>
    <name type="common">Florida lancelet</name>
    <name type="synonym">Amphioxus</name>
    <dbReference type="NCBI Taxonomy" id="7739"/>
    <lineage>
        <taxon>Eukaryota</taxon>
        <taxon>Metazoa</taxon>
        <taxon>Chordata</taxon>
        <taxon>Cephalochordata</taxon>
        <taxon>Leptocardii</taxon>
        <taxon>Amphioxiformes</taxon>
        <taxon>Branchiostomatidae</taxon>
        <taxon>Branchiostoma</taxon>
    </lineage>
</organism>
<accession>A0A9J7N0A6</accession>
<dbReference type="AlphaFoldDB" id="A0A9J7N0A6"/>
<dbReference type="SUPFAM" id="SSF117281">
    <property type="entry name" value="Kelch motif"/>
    <property type="match status" value="1"/>
</dbReference>
<keyword evidence="1" id="KW-0880">Kelch repeat</keyword>
<evidence type="ECO:0000256" key="2">
    <source>
        <dbReference type="ARBA" id="ARBA00022737"/>
    </source>
</evidence>
<dbReference type="InterPro" id="IPR015915">
    <property type="entry name" value="Kelch-typ_b-propeller"/>
</dbReference>
<dbReference type="PANTHER" id="PTHR24412:SF491">
    <property type="entry name" value="KELCH REPEAT AND BTB DOMAIN-CONTAINING PROTEIN 12"/>
    <property type="match status" value="1"/>
</dbReference>
<proteinExistence type="predicted"/>
<dbReference type="OrthoDB" id="6359816at2759"/>
<gene>
    <name evidence="4" type="primary">LOC118423833</name>
</gene>
<keyword evidence="2" id="KW-0677">Repeat</keyword>
<dbReference type="GeneID" id="118423833"/>
<reference evidence="3" key="1">
    <citation type="journal article" date="2020" name="Nat. Ecol. Evol.">
        <title>Deeply conserved synteny resolves early events in vertebrate evolution.</title>
        <authorList>
            <person name="Simakov O."/>
            <person name="Marletaz F."/>
            <person name="Yue J.X."/>
            <person name="O'Connell B."/>
            <person name="Jenkins J."/>
            <person name="Brandt A."/>
            <person name="Calef R."/>
            <person name="Tung C.H."/>
            <person name="Huang T.K."/>
            <person name="Schmutz J."/>
            <person name="Satoh N."/>
            <person name="Yu J.K."/>
            <person name="Putnam N.H."/>
            <person name="Green R.E."/>
            <person name="Rokhsar D.S."/>
        </authorList>
    </citation>
    <scope>NUCLEOTIDE SEQUENCE [LARGE SCALE GENOMIC DNA]</scope>
    <source>
        <strain evidence="3">S238N-H82</strain>
    </source>
</reference>
<evidence type="ECO:0000313" key="4">
    <source>
        <dbReference type="RefSeq" id="XP_035688007.1"/>
    </source>
</evidence>
<name>A0A9J7N0A6_BRAFL</name>
<dbReference type="RefSeq" id="XP_035688007.1">
    <property type="nucleotide sequence ID" value="XM_035832114.1"/>
</dbReference>
<dbReference type="Gene3D" id="2.120.10.80">
    <property type="entry name" value="Kelch-type beta propeller"/>
    <property type="match status" value="1"/>
</dbReference>
<dbReference type="KEGG" id="bfo:118423833"/>
<reference evidence="4" key="2">
    <citation type="submission" date="2025-08" db="UniProtKB">
        <authorList>
            <consortium name="RefSeq"/>
        </authorList>
    </citation>
    <scope>IDENTIFICATION</scope>
    <source>
        <strain evidence="4">S238N-H82</strain>
        <tissue evidence="4">Testes</tissue>
    </source>
</reference>
<evidence type="ECO:0000313" key="3">
    <source>
        <dbReference type="Proteomes" id="UP000001554"/>
    </source>
</evidence>
<evidence type="ECO:0000256" key="1">
    <source>
        <dbReference type="ARBA" id="ARBA00022441"/>
    </source>
</evidence>
<dbReference type="PANTHER" id="PTHR24412">
    <property type="entry name" value="KELCH PROTEIN"/>
    <property type="match status" value="1"/>
</dbReference>
<sequence>MSICLTSPCESVVPYRLHHLPSILPHIRFNLLTPDDTAAILEHPLVMTDSGSSEVIKNAVQKGNPNLKPRLGRTTEMVLLSAVGSNELLFMNPREGKYISCSYNHKDFPLARDTDVTVTSDNNIYRLIRERDNSKPLFVLKYNHAENVWEDTGMSSVSKSLRLGNNVNCYEEHLVEVDQTLYYLAENIEECLVSMRKYSWHTDQWQECSQLQFDNTSYDFNSTCQFSAALSCSSDLYFLTSKELHCYDPRQDRWYKQSSSPQPNLEMRAAVSMGTEIFCTDFSFTQTLVYDTESDYWQKLPGWPDPGIRETYGSPYFFVLENQLHILLNYSYGYDDDDGKHLVYVYDRSADAWRDLKATLPDKEYYSYGNLCHVARIYLPYLKVQDKET</sequence>
<dbReference type="Proteomes" id="UP000001554">
    <property type="component" value="Chromosome 10"/>
</dbReference>